<evidence type="ECO:0000259" key="1">
    <source>
        <dbReference type="PROSITE" id="PS50965"/>
    </source>
</evidence>
<gene>
    <name evidence="2" type="ORF">SAMN05421797_10625</name>
</gene>
<protein>
    <submittedName>
        <fullName evidence="2">Nuclease-related domain-containing protein</fullName>
    </submittedName>
</protein>
<evidence type="ECO:0000313" key="3">
    <source>
        <dbReference type="Proteomes" id="UP000186953"/>
    </source>
</evidence>
<accession>A0A1N6Y0I5</accession>
<dbReference type="OrthoDB" id="9813328at2"/>
<dbReference type="PROSITE" id="PS50965">
    <property type="entry name" value="NERD"/>
    <property type="match status" value="1"/>
</dbReference>
<keyword evidence="3" id="KW-1185">Reference proteome</keyword>
<reference evidence="3" key="1">
    <citation type="submission" date="2017-01" db="EMBL/GenBank/DDBJ databases">
        <authorList>
            <person name="Varghese N."/>
            <person name="Submissions S."/>
        </authorList>
    </citation>
    <scope>NUCLEOTIDE SEQUENCE [LARGE SCALE GENOMIC DNA]</scope>
    <source>
        <strain evidence="3">DSM 15366</strain>
    </source>
</reference>
<dbReference type="AlphaFoldDB" id="A0A1N6Y0I5"/>
<feature type="domain" description="NERD" evidence="1">
    <location>
        <begin position="188"/>
        <end position="300"/>
    </location>
</feature>
<sequence length="349" mass="41169">MARIYRTIESLKSLKYELENKGVSRFKSVREIKDFLKDFDSRKSTVLNDTKNDLEQEYHNTCIRLEENTQQKVEISNLATEKIDRKIADLQSKIDIIHKKNSLSFLYKILSSIKLYYLKRRCNDFKGRKSKILSKVVQPLAQKIKIDQVFINKYESNKQILIERRAKSKIEELEFTRAVLEECKNLISGAIGENLVVKEIKKLSDDFILINDFKLDFSPPIFHKQQNERIYSIQIDHLLISKAGIFIIETKNWSKNSVNSISLRSPIEQIRRSNFALYIYISENITLHNHHWGEQKIPIRNLIVMINNKPNTEFKFVSVKLLKELNDYIKYFEPILTEEQVNEITSHLV</sequence>
<dbReference type="Proteomes" id="UP000186953">
    <property type="component" value="Unassembled WGS sequence"/>
</dbReference>
<dbReference type="InterPro" id="IPR011528">
    <property type="entry name" value="NERD"/>
</dbReference>
<name>A0A1N6Y0I5_9FLAO</name>
<dbReference type="STRING" id="228959.SAMN05421797_10625"/>
<evidence type="ECO:0000313" key="2">
    <source>
        <dbReference type="EMBL" id="SIR08152.1"/>
    </source>
</evidence>
<dbReference type="RefSeq" id="WP_076549445.1">
    <property type="nucleotide sequence ID" value="NZ_FTMA01000006.1"/>
</dbReference>
<organism evidence="2 3">
    <name type="scientific">Maribacter ulvicola</name>
    <dbReference type="NCBI Taxonomy" id="228959"/>
    <lineage>
        <taxon>Bacteria</taxon>
        <taxon>Pseudomonadati</taxon>
        <taxon>Bacteroidota</taxon>
        <taxon>Flavobacteriia</taxon>
        <taxon>Flavobacteriales</taxon>
        <taxon>Flavobacteriaceae</taxon>
        <taxon>Maribacter</taxon>
    </lineage>
</organism>
<proteinExistence type="predicted"/>
<dbReference type="EMBL" id="FTMA01000006">
    <property type="protein sequence ID" value="SIR08152.1"/>
    <property type="molecule type" value="Genomic_DNA"/>
</dbReference>
<dbReference type="Pfam" id="PF08378">
    <property type="entry name" value="NERD"/>
    <property type="match status" value="1"/>
</dbReference>